<dbReference type="SMART" id="SM00421">
    <property type="entry name" value="HTH_LUXR"/>
    <property type="match status" value="1"/>
</dbReference>
<evidence type="ECO:0000313" key="5">
    <source>
        <dbReference type="EMBL" id="POM24536.1"/>
    </source>
</evidence>
<dbReference type="InterPro" id="IPR016032">
    <property type="entry name" value="Sig_transdc_resp-reg_C-effctor"/>
</dbReference>
<dbReference type="GO" id="GO:0005737">
    <property type="term" value="C:cytoplasm"/>
    <property type="evidence" value="ECO:0007669"/>
    <property type="project" value="TreeGrafter"/>
</dbReference>
<dbReference type="InterPro" id="IPR027417">
    <property type="entry name" value="P-loop_NTPase"/>
</dbReference>
<keyword evidence="1" id="KW-0547">Nucleotide-binding</keyword>
<comment type="caution">
    <text evidence="5">The sequence shown here is derived from an EMBL/GenBank/DDBJ whole genome shotgun (WGS) entry which is preliminary data.</text>
</comment>
<organism evidence="5 6">
    <name type="scientific">Actinomadura rubteroloni</name>
    <dbReference type="NCBI Taxonomy" id="1926885"/>
    <lineage>
        <taxon>Bacteria</taxon>
        <taxon>Bacillati</taxon>
        <taxon>Actinomycetota</taxon>
        <taxon>Actinomycetes</taxon>
        <taxon>Streptosporangiales</taxon>
        <taxon>Thermomonosporaceae</taxon>
        <taxon>Actinomadura</taxon>
    </lineage>
</organism>
<feature type="domain" description="HTH luxR-type" evidence="4">
    <location>
        <begin position="821"/>
        <end position="886"/>
    </location>
</feature>
<evidence type="ECO:0000313" key="6">
    <source>
        <dbReference type="Proteomes" id="UP000242367"/>
    </source>
</evidence>
<dbReference type="Pfam" id="PF13191">
    <property type="entry name" value="AAA_16"/>
    <property type="match status" value="1"/>
</dbReference>
<dbReference type="InterPro" id="IPR041664">
    <property type="entry name" value="AAA_16"/>
</dbReference>
<keyword evidence="2" id="KW-0067">ATP-binding</keyword>
<dbReference type="SMART" id="SM00382">
    <property type="entry name" value="AAA"/>
    <property type="match status" value="1"/>
</dbReference>
<proteinExistence type="predicted"/>
<evidence type="ECO:0000256" key="1">
    <source>
        <dbReference type="ARBA" id="ARBA00022741"/>
    </source>
</evidence>
<dbReference type="PROSITE" id="PS00622">
    <property type="entry name" value="HTH_LUXR_1"/>
    <property type="match status" value="1"/>
</dbReference>
<dbReference type="GO" id="GO:0005524">
    <property type="term" value="F:ATP binding"/>
    <property type="evidence" value="ECO:0007669"/>
    <property type="project" value="UniProtKB-KW"/>
</dbReference>
<name>A0A2P4UHN2_9ACTN</name>
<evidence type="ECO:0000259" key="4">
    <source>
        <dbReference type="PROSITE" id="PS50043"/>
    </source>
</evidence>
<keyword evidence="6" id="KW-1185">Reference proteome</keyword>
<dbReference type="PANTHER" id="PTHR16305:SF35">
    <property type="entry name" value="TRANSCRIPTIONAL ACTIVATOR DOMAIN"/>
    <property type="match status" value="1"/>
</dbReference>
<dbReference type="InterPro" id="IPR000792">
    <property type="entry name" value="Tscrpt_reg_LuxR_C"/>
</dbReference>
<dbReference type="CDD" id="cd06170">
    <property type="entry name" value="LuxR_C_like"/>
    <property type="match status" value="1"/>
</dbReference>
<dbReference type="Proteomes" id="UP000242367">
    <property type="component" value="Unassembled WGS sequence"/>
</dbReference>
<dbReference type="GO" id="GO:0003677">
    <property type="term" value="F:DNA binding"/>
    <property type="evidence" value="ECO:0007669"/>
    <property type="project" value="InterPro"/>
</dbReference>
<dbReference type="SUPFAM" id="SSF46894">
    <property type="entry name" value="C-terminal effector domain of the bipartite response regulators"/>
    <property type="match status" value="1"/>
</dbReference>
<dbReference type="InterPro" id="IPR036388">
    <property type="entry name" value="WH-like_DNA-bd_sf"/>
</dbReference>
<dbReference type="PANTHER" id="PTHR16305">
    <property type="entry name" value="TESTICULAR SOLUBLE ADENYLYL CYCLASE"/>
    <property type="match status" value="1"/>
</dbReference>
<evidence type="ECO:0000256" key="3">
    <source>
        <dbReference type="SAM" id="MobiDB-lite"/>
    </source>
</evidence>
<gene>
    <name evidence="5" type="ORF">BTM25_31650</name>
</gene>
<dbReference type="Gene3D" id="1.10.10.10">
    <property type="entry name" value="Winged helix-like DNA-binding domain superfamily/Winged helix DNA-binding domain"/>
    <property type="match status" value="1"/>
</dbReference>
<reference evidence="5 6" key="1">
    <citation type="journal article" date="2017" name="Chemistry">
        <title>Isolation, Biosynthesis and Chemical Modifications of Rubterolones A-F: Rare Tropolone Alkaloids from Actinomadura sp. 5-2.</title>
        <authorList>
            <person name="Guo H."/>
            <person name="Benndorf R."/>
            <person name="Leichnitz D."/>
            <person name="Klassen J.L."/>
            <person name="Vollmers J."/>
            <person name="Gorls H."/>
            <person name="Steinacker M."/>
            <person name="Weigel C."/>
            <person name="Dahse H.M."/>
            <person name="Kaster A.K."/>
            <person name="de Beer Z.W."/>
            <person name="Poulsen M."/>
            <person name="Beemelmanns C."/>
        </authorList>
    </citation>
    <scope>NUCLEOTIDE SEQUENCE [LARGE SCALE GENOMIC DNA]</scope>
    <source>
        <strain evidence="5 6">5-2</strain>
    </source>
</reference>
<evidence type="ECO:0000256" key="2">
    <source>
        <dbReference type="ARBA" id="ARBA00022840"/>
    </source>
</evidence>
<dbReference type="RefSeq" id="WP_103563658.1">
    <property type="nucleotide sequence ID" value="NZ_MTBP01000002.1"/>
</dbReference>
<feature type="region of interest" description="Disordered" evidence="3">
    <location>
        <begin position="806"/>
        <end position="831"/>
    </location>
</feature>
<dbReference type="SUPFAM" id="SSF52540">
    <property type="entry name" value="P-loop containing nucleoside triphosphate hydrolases"/>
    <property type="match status" value="1"/>
</dbReference>
<dbReference type="Gene3D" id="3.40.50.300">
    <property type="entry name" value="P-loop containing nucleotide triphosphate hydrolases"/>
    <property type="match status" value="1"/>
</dbReference>
<dbReference type="Pfam" id="PF00196">
    <property type="entry name" value="GerE"/>
    <property type="match status" value="1"/>
</dbReference>
<dbReference type="InterPro" id="IPR003593">
    <property type="entry name" value="AAA+_ATPase"/>
</dbReference>
<accession>A0A2P4UHN2</accession>
<sequence length="886" mass="95140">MEREAEFRVLSSLLSDALRGKGGAALVTGPAGYGKTTLLRAFGGAAAARGAVFLSATATRTDNDPWELFDQILRHPAIPSTVPGALSHDLAEGGDRTLSAAQLHEIWKPVQELARDTPVVIAVDDAHHADDTALRGLLYLSRRLEAAPIVVVAALSSCPLDERALFSAEMSSQPHCRHVQLGPLSAADVADMVADDHGPEAAEFDRLSGGNPLLLGALIEDARDRGASARPGSIAGDHYVKAVWRFLHRGHPALVALAQAVAVLGEAGSPALLGETLAIDPMVAAQGLNTLEAGGLVDAAGFRDERARDALYAKVPARERTKMLLRAAAVLQQEGAPALRVARLLAAADDIGEPWMVGVLRNAADQEQRDGDFPCAVRYLRLARQAVARGSAEEAQITSDLAAVEWQLDPLSVVRLLPDLEAAAWAGHLRSDQTENLVTYLLWHGQREKAITHLTDREGNVRPTGWTSRFRSWLYPALLTGVGGAPADERSVEVAVIGGARIDDDILIAAEQALLNTRLDDSALVPALTALAVLVYTERLDRAGVWIDTLLKAADRRGSVTWRALVSTANSLIDVRRGVLRSATTHANRALSLISHRSWGMAIGLPLSSALDAATGRGRHDIAASLLTVPLPDGIFNTLSGLYYMHARGCHHAAIGRHMTALADFDSCGDLMREWEIDQPALIPWRSDAALAGLRLGRTAYARSLLAEQDELTQPWDMRTRAATLRVRALLAEGRDRVALLTEATTTAEQTADLVGLATGLVDLSRAQRTVGDTDAARTTGLRAQLLIEQSGLEALARQLPRDVLTAKKTRAERKPKPPQPAPSTRELSDAEQRVASLAAAGFSNREIASELFITVSTVEQHLTRVYRKLKVTRRPLLAKALNSHA</sequence>
<dbReference type="PRINTS" id="PR00038">
    <property type="entry name" value="HTHLUXR"/>
</dbReference>
<dbReference type="PROSITE" id="PS50043">
    <property type="entry name" value="HTH_LUXR_2"/>
    <property type="match status" value="1"/>
</dbReference>
<dbReference type="AlphaFoldDB" id="A0A2P4UHN2"/>
<dbReference type="GO" id="GO:0006355">
    <property type="term" value="P:regulation of DNA-templated transcription"/>
    <property type="evidence" value="ECO:0007669"/>
    <property type="project" value="InterPro"/>
</dbReference>
<dbReference type="GO" id="GO:0004016">
    <property type="term" value="F:adenylate cyclase activity"/>
    <property type="evidence" value="ECO:0007669"/>
    <property type="project" value="TreeGrafter"/>
</dbReference>
<dbReference type="EMBL" id="MTBP01000002">
    <property type="protein sequence ID" value="POM24536.1"/>
    <property type="molecule type" value="Genomic_DNA"/>
</dbReference>
<protein>
    <submittedName>
        <fullName evidence="5">Transcriptional regulator MalT</fullName>
    </submittedName>
</protein>